<dbReference type="SUPFAM" id="SSF53335">
    <property type="entry name" value="S-adenosyl-L-methionine-dependent methyltransferases"/>
    <property type="match status" value="1"/>
</dbReference>
<accession>K9P9Y7</accession>
<dbReference type="eggNOG" id="COG4627">
    <property type="taxonomic scope" value="Bacteria"/>
</dbReference>
<dbReference type="HOGENOM" id="CLU_1007293_0_0_3"/>
<organism evidence="1 2">
    <name type="scientific">Cyanobium gracile (strain ATCC 27147 / PCC 6307)</name>
    <dbReference type="NCBI Taxonomy" id="292564"/>
    <lineage>
        <taxon>Bacteria</taxon>
        <taxon>Bacillati</taxon>
        <taxon>Cyanobacteriota</taxon>
        <taxon>Cyanophyceae</taxon>
        <taxon>Synechococcales</taxon>
        <taxon>Prochlorococcaceae</taxon>
        <taxon>Cyanobium</taxon>
    </lineage>
</organism>
<gene>
    <name evidence="1" type="ordered locus">Cyagr_2263</name>
</gene>
<proteinExistence type="predicted"/>
<dbReference type="InterPro" id="IPR029063">
    <property type="entry name" value="SAM-dependent_MTases_sf"/>
</dbReference>
<protein>
    <recommendedName>
        <fullName evidence="3">Methyltransferase family protein</fullName>
    </recommendedName>
</protein>
<dbReference type="EMBL" id="CP003495">
    <property type="protein sequence ID" value="AFY29374.1"/>
    <property type="molecule type" value="Genomic_DNA"/>
</dbReference>
<evidence type="ECO:0000313" key="1">
    <source>
        <dbReference type="EMBL" id="AFY29374.1"/>
    </source>
</evidence>
<dbReference type="AlphaFoldDB" id="K9P9Y7"/>
<name>K9P9Y7_CYAGP</name>
<dbReference type="STRING" id="292564.Cyagr_2263"/>
<dbReference type="Gene3D" id="3.40.50.150">
    <property type="entry name" value="Vaccinia Virus protein VP39"/>
    <property type="match status" value="1"/>
</dbReference>
<dbReference type="Proteomes" id="UP000010388">
    <property type="component" value="Chromosome"/>
</dbReference>
<evidence type="ECO:0000313" key="2">
    <source>
        <dbReference type="Proteomes" id="UP000010388"/>
    </source>
</evidence>
<dbReference type="KEGG" id="cgc:Cyagr_2263"/>
<sequence length="276" mass="32410">MQNYVGLNQWRGVFSLEAFPFWKSEKPASQIPTTTRRKRSKAFYFENQSSTLQERLLELGLWSEAKPLRLHLGCGQVGFEEYVNIDYPPDRHQVMHQTEADLYADINHLRVLANEVDEIRLHHVFEHFSRVDALIMLIKWSTWLKKNGLLIIEVPDFEANARQFLQSKDYRTKSGIVRHLVGDQSSEWGYHIEQWWPQRLRQTLFSLGFKVEAIEKYAWPNPPFLSNCTIFARAQKDMDDSGKILAAKRLLVDSMISPLEEDTFLKWQEKLNALEV</sequence>
<reference evidence="2" key="1">
    <citation type="journal article" date="2013" name="Proc. Natl. Acad. Sci. U.S.A.">
        <title>Improving the coverage of the cyanobacterial phylum using diversity-driven genome sequencing.</title>
        <authorList>
            <person name="Shih P.M."/>
            <person name="Wu D."/>
            <person name="Latifi A."/>
            <person name="Axen S.D."/>
            <person name="Fewer D.P."/>
            <person name="Talla E."/>
            <person name="Calteau A."/>
            <person name="Cai F."/>
            <person name="Tandeau de Marsac N."/>
            <person name="Rippka R."/>
            <person name="Herdman M."/>
            <person name="Sivonen K."/>
            <person name="Coursin T."/>
            <person name="Laurent T."/>
            <person name="Goodwin L."/>
            <person name="Nolan M."/>
            <person name="Davenport K.W."/>
            <person name="Han C.S."/>
            <person name="Rubin E.M."/>
            <person name="Eisen J.A."/>
            <person name="Woyke T."/>
            <person name="Gugger M."/>
            <person name="Kerfeld C.A."/>
        </authorList>
    </citation>
    <scope>NUCLEOTIDE SEQUENCE [LARGE SCALE GENOMIC DNA]</scope>
    <source>
        <strain evidence="2">ATCC 27147 / PCC 6307</strain>
    </source>
</reference>
<evidence type="ECO:0008006" key="3">
    <source>
        <dbReference type="Google" id="ProtNLM"/>
    </source>
</evidence>
<dbReference type="RefSeq" id="WP_015109814.1">
    <property type="nucleotide sequence ID" value="NC_019675.1"/>
</dbReference>